<dbReference type="AlphaFoldDB" id="A0A9D2J038"/>
<feature type="non-terminal residue" evidence="2">
    <location>
        <position position="80"/>
    </location>
</feature>
<sequence length="80" mass="8666">MDIAPLRRLTSFQIIILLFAAVILAGALLLMLPFASQSGRVTPFDETLFTATSAVCVTGLVVQDTATYWSYFGQAVILLL</sequence>
<accession>A0A9D2J038</accession>
<reference evidence="2" key="2">
    <citation type="submission" date="2021-04" db="EMBL/GenBank/DDBJ databases">
        <authorList>
            <person name="Gilroy R."/>
        </authorList>
    </citation>
    <scope>NUCLEOTIDE SEQUENCE</scope>
    <source>
        <strain evidence="2">ChiGjej4B4-18154</strain>
    </source>
</reference>
<dbReference type="PANTHER" id="PTHR32024">
    <property type="entry name" value="TRK SYSTEM POTASSIUM UPTAKE PROTEIN TRKG-RELATED"/>
    <property type="match status" value="1"/>
</dbReference>
<feature type="transmembrane region" description="Helical" evidence="1">
    <location>
        <begin position="12"/>
        <end position="32"/>
    </location>
</feature>
<comment type="caution">
    <text evidence="2">The sequence shown here is derived from an EMBL/GenBank/DDBJ whole genome shotgun (WGS) entry which is preliminary data.</text>
</comment>
<name>A0A9D2J038_9FIRM</name>
<protein>
    <submittedName>
        <fullName evidence="2">Trk family potassium uptake protein</fullName>
    </submittedName>
</protein>
<evidence type="ECO:0000313" key="3">
    <source>
        <dbReference type="Proteomes" id="UP000824035"/>
    </source>
</evidence>
<dbReference type="EMBL" id="DXBV01000060">
    <property type="protein sequence ID" value="HIZ30834.1"/>
    <property type="molecule type" value="Genomic_DNA"/>
</dbReference>
<evidence type="ECO:0000313" key="2">
    <source>
        <dbReference type="EMBL" id="HIZ30834.1"/>
    </source>
</evidence>
<dbReference type="Proteomes" id="UP000824035">
    <property type="component" value="Unassembled WGS sequence"/>
</dbReference>
<keyword evidence="1" id="KW-1133">Transmembrane helix</keyword>
<evidence type="ECO:0000256" key="1">
    <source>
        <dbReference type="SAM" id="Phobius"/>
    </source>
</evidence>
<dbReference type="PANTHER" id="PTHR32024:SF1">
    <property type="entry name" value="KTR SYSTEM POTASSIUM UPTAKE PROTEIN B"/>
    <property type="match status" value="1"/>
</dbReference>
<reference evidence="2" key="1">
    <citation type="journal article" date="2021" name="PeerJ">
        <title>Extensive microbial diversity within the chicken gut microbiome revealed by metagenomics and culture.</title>
        <authorList>
            <person name="Gilroy R."/>
            <person name="Ravi A."/>
            <person name="Getino M."/>
            <person name="Pursley I."/>
            <person name="Horton D.L."/>
            <person name="Alikhan N.F."/>
            <person name="Baker D."/>
            <person name="Gharbi K."/>
            <person name="Hall N."/>
            <person name="Watson M."/>
            <person name="Adriaenssens E.M."/>
            <person name="Foster-Nyarko E."/>
            <person name="Jarju S."/>
            <person name="Secka A."/>
            <person name="Antonio M."/>
            <person name="Oren A."/>
            <person name="Chaudhuri R.R."/>
            <person name="La Ragione R."/>
            <person name="Hildebrand F."/>
            <person name="Pallen M.J."/>
        </authorList>
    </citation>
    <scope>NUCLEOTIDE SEQUENCE</scope>
    <source>
        <strain evidence="2">ChiGjej4B4-18154</strain>
    </source>
</reference>
<gene>
    <name evidence="2" type="ORF">H9813_06365</name>
</gene>
<proteinExistence type="predicted"/>
<organism evidence="2 3">
    <name type="scientific">Candidatus Allofournierella merdipullorum</name>
    <dbReference type="NCBI Taxonomy" id="2838595"/>
    <lineage>
        <taxon>Bacteria</taxon>
        <taxon>Bacillati</taxon>
        <taxon>Bacillota</taxon>
        <taxon>Clostridia</taxon>
        <taxon>Eubacteriales</taxon>
        <taxon>Oscillospiraceae</taxon>
        <taxon>Allofournierella</taxon>
    </lineage>
</organism>
<keyword evidence="1" id="KW-0812">Transmembrane</keyword>
<keyword evidence="1" id="KW-0472">Membrane</keyword>